<evidence type="ECO:0000313" key="2">
    <source>
        <dbReference type="EMBL" id="MEN3929909.1"/>
    </source>
</evidence>
<evidence type="ECO:0000313" key="3">
    <source>
        <dbReference type="Proteomes" id="UP001418637"/>
    </source>
</evidence>
<dbReference type="EMBL" id="JBBYXI010000001">
    <property type="protein sequence ID" value="MEN3929909.1"/>
    <property type="molecule type" value="Genomic_DNA"/>
</dbReference>
<name>A0ABV0BG69_9HYPH</name>
<protein>
    <submittedName>
        <fullName evidence="2">Acyl carrier protein</fullName>
    </submittedName>
</protein>
<evidence type="ECO:0000259" key="1">
    <source>
        <dbReference type="PROSITE" id="PS50075"/>
    </source>
</evidence>
<proteinExistence type="predicted"/>
<organism evidence="2 3">
    <name type="scientific">Hohaiivirga grylli</name>
    <dbReference type="NCBI Taxonomy" id="3133970"/>
    <lineage>
        <taxon>Bacteria</taxon>
        <taxon>Pseudomonadati</taxon>
        <taxon>Pseudomonadota</taxon>
        <taxon>Alphaproteobacteria</taxon>
        <taxon>Hyphomicrobiales</taxon>
        <taxon>Methylobacteriaceae</taxon>
        <taxon>Hohaiivirga</taxon>
    </lineage>
</organism>
<comment type="caution">
    <text evidence="2">The sequence shown here is derived from an EMBL/GenBank/DDBJ whole genome shotgun (WGS) entry which is preliminary data.</text>
</comment>
<dbReference type="Pfam" id="PF00550">
    <property type="entry name" value="PP-binding"/>
    <property type="match status" value="1"/>
</dbReference>
<gene>
    <name evidence="2" type="ORF">WJT86_02390</name>
</gene>
<dbReference type="Gene3D" id="1.10.1200.10">
    <property type="entry name" value="ACP-like"/>
    <property type="match status" value="1"/>
</dbReference>
<keyword evidence="3" id="KW-1185">Reference proteome</keyword>
<reference evidence="2 3" key="1">
    <citation type="submission" date="2024-04" db="EMBL/GenBank/DDBJ databases">
        <title>A novel species isolated from cricket.</title>
        <authorList>
            <person name="Wang H.-C."/>
        </authorList>
    </citation>
    <scope>NUCLEOTIDE SEQUENCE [LARGE SCALE GENOMIC DNA]</scope>
    <source>
        <strain evidence="2 3">WL0021</strain>
    </source>
</reference>
<dbReference type="PROSITE" id="PS50075">
    <property type="entry name" value="CARRIER"/>
    <property type="match status" value="1"/>
</dbReference>
<accession>A0ABV0BG69</accession>
<dbReference type="RefSeq" id="WP_346335886.1">
    <property type="nucleotide sequence ID" value="NZ_JBBYXI010000001.1"/>
</dbReference>
<dbReference type="InterPro" id="IPR009081">
    <property type="entry name" value="PP-bd_ACP"/>
</dbReference>
<sequence length="77" mass="8774">MVDYIDEAKDILSGCLFIPKEKISDDADIHSVKGLDSLSFETIILEIERRTGREVDPVELLQMNSVKDLARLLERAR</sequence>
<feature type="domain" description="Carrier" evidence="1">
    <location>
        <begin position="1"/>
        <end position="77"/>
    </location>
</feature>
<dbReference type="SUPFAM" id="SSF47336">
    <property type="entry name" value="ACP-like"/>
    <property type="match status" value="1"/>
</dbReference>
<dbReference type="InterPro" id="IPR036736">
    <property type="entry name" value="ACP-like_sf"/>
</dbReference>
<dbReference type="Proteomes" id="UP001418637">
    <property type="component" value="Unassembled WGS sequence"/>
</dbReference>